<dbReference type="STRING" id="366602.Caul_3985"/>
<dbReference type="Pfam" id="PF01370">
    <property type="entry name" value="Epimerase"/>
    <property type="match status" value="1"/>
</dbReference>
<feature type="domain" description="NAD-dependent epimerase/dehydratase" evidence="1">
    <location>
        <begin position="23"/>
        <end position="242"/>
    </location>
</feature>
<dbReference type="HOGENOM" id="CLU_007383_6_1_5"/>
<dbReference type="InterPro" id="IPR001509">
    <property type="entry name" value="Epimerase_deHydtase"/>
</dbReference>
<dbReference type="KEGG" id="cak:Caul_3985"/>
<dbReference type="GO" id="GO:0005737">
    <property type="term" value="C:cytoplasm"/>
    <property type="evidence" value="ECO:0007669"/>
    <property type="project" value="TreeGrafter"/>
</dbReference>
<dbReference type="PANTHER" id="PTHR48079:SF6">
    <property type="entry name" value="NAD(P)-BINDING DOMAIN-CONTAINING PROTEIN-RELATED"/>
    <property type="match status" value="1"/>
</dbReference>
<sequence precursor="true">MTNPASAAPGAATTAHASTRRLFVTGAAGYVGRNLVHCFLRDGVEVVALVRTTEAAERLRAMGALAVVGDILDPGIGAAMAGCDALVHAAADTDHSYGGAAQMRTNATGTETVLRAARVAGVRRAIVLSTESVLADGRPLRNVDETRAYPTRPAGAYSRSKIAAEKIALSLNDETFAVIIVRPRFVWGRDDTTALPMLVEAARSGELAWIDGGGYLTSTIHIDNLCHGVDLALKAGRGGEIYFLSDGEPVAFRTIVSALLETQGEAAPDKVAPRPLVRMVAAVGDLIGAATRGRKPVPLTLQGFAASAVEVTLDIGKARRELGYAPVVSMAEGLAELSASARRRGLGRADC</sequence>
<dbReference type="GO" id="GO:0004029">
    <property type="term" value="F:aldehyde dehydrogenase (NAD+) activity"/>
    <property type="evidence" value="ECO:0007669"/>
    <property type="project" value="TreeGrafter"/>
</dbReference>
<accession>B0SW66</accession>
<name>B0SW66_CAUSK</name>
<dbReference type="InterPro" id="IPR051783">
    <property type="entry name" value="NAD(P)-dependent_oxidoreduct"/>
</dbReference>
<dbReference type="AlphaFoldDB" id="B0SW66"/>
<dbReference type="Gene3D" id="3.40.50.720">
    <property type="entry name" value="NAD(P)-binding Rossmann-like Domain"/>
    <property type="match status" value="1"/>
</dbReference>
<evidence type="ECO:0000313" key="2">
    <source>
        <dbReference type="EMBL" id="ABZ73110.1"/>
    </source>
</evidence>
<organism evidence="2">
    <name type="scientific">Caulobacter sp. (strain K31)</name>
    <dbReference type="NCBI Taxonomy" id="366602"/>
    <lineage>
        <taxon>Bacteria</taxon>
        <taxon>Pseudomonadati</taxon>
        <taxon>Pseudomonadota</taxon>
        <taxon>Alphaproteobacteria</taxon>
        <taxon>Caulobacterales</taxon>
        <taxon>Caulobacteraceae</taxon>
        <taxon>Caulobacter</taxon>
    </lineage>
</organism>
<gene>
    <name evidence="2" type="ordered locus">Caul_3985</name>
</gene>
<protein>
    <submittedName>
        <fullName evidence="2">NAD-dependent epimerase/dehydratase</fullName>
    </submittedName>
</protein>
<dbReference type="InterPro" id="IPR036291">
    <property type="entry name" value="NAD(P)-bd_dom_sf"/>
</dbReference>
<dbReference type="eggNOG" id="COG0451">
    <property type="taxonomic scope" value="Bacteria"/>
</dbReference>
<dbReference type="OrthoDB" id="9814124at2"/>
<proteinExistence type="predicted"/>
<reference evidence="2" key="1">
    <citation type="submission" date="2008-01" db="EMBL/GenBank/DDBJ databases">
        <title>Complete sequence of chromosome of Caulobacter sp. K31.</title>
        <authorList>
            <consortium name="US DOE Joint Genome Institute"/>
            <person name="Copeland A."/>
            <person name="Lucas S."/>
            <person name="Lapidus A."/>
            <person name="Barry K."/>
            <person name="Glavina del Rio T."/>
            <person name="Dalin E."/>
            <person name="Tice H."/>
            <person name="Pitluck S."/>
            <person name="Bruce D."/>
            <person name="Goodwin L."/>
            <person name="Thompson L.S."/>
            <person name="Brettin T."/>
            <person name="Detter J.C."/>
            <person name="Han C."/>
            <person name="Schmutz J."/>
            <person name="Larimer F."/>
            <person name="Land M."/>
            <person name="Hauser L."/>
            <person name="Kyrpides N."/>
            <person name="Kim E."/>
            <person name="Stephens C."/>
            <person name="Richardson P."/>
        </authorList>
    </citation>
    <scope>NUCLEOTIDE SEQUENCE [LARGE SCALE GENOMIC DNA]</scope>
    <source>
        <strain evidence="2">K31</strain>
    </source>
</reference>
<dbReference type="EMBL" id="CP000927">
    <property type="protein sequence ID" value="ABZ73110.1"/>
    <property type="molecule type" value="Genomic_DNA"/>
</dbReference>
<dbReference type="PANTHER" id="PTHR48079">
    <property type="entry name" value="PROTEIN YEEZ"/>
    <property type="match status" value="1"/>
</dbReference>
<dbReference type="SUPFAM" id="SSF51735">
    <property type="entry name" value="NAD(P)-binding Rossmann-fold domains"/>
    <property type="match status" value="1"/>
</dbReference>
<evidence type="ECO:0000259" key="1">
    <source>
        <dbReference type="Pfam" id="PF01370"/>
    </source>
</evidence>